<reference evidence="1 2" key="1">
    <citation type="submission" date="2018-08" db="EMBL/GenBank/DDBJ databases">
        <authorList>
            <person name="Laetsch R D."/>
            <person name="Stevens L."/>
            <person name="Kumar S."/>
            <person name="Blaxter L. M."/>
        </authorList>
    </citation>
    <scope>NUCLEOTIDE SEQUENCE [LARGE SCALE GENOMIC DNA]</scope>
</reference>
<dbReference type="Proteomes" id="UP000277928">
    <property type="component" value="Unassembled WGS sequence"/>
</dbReference>
<accession>A0A3P6VA66</accession>
<organism evidence="1 2">
    <name type="scientific">Litomosoides sigmodontis</name>
    <name type="common">Filarial nematode worm</name>
    <dbReference type="NCBI Taxonomy" id="42156"/>
    <lineage>
        <taxon>Eukaryota</taxon>
        <taxon>Metazoa</taxon>
        <taxon>Ecdysozoa</taxon>
        <taxon>Nematoda</taxon>
        <taxon>Chromadorea</taxon>
        <taxon>Rhabditida</taxon>
        <taxon>Spirurina</taxon>
        <taxon>Spiruromorpha</taxon>
        <taxon>Filarioidea</taxon>
        <taxon>Onchocercidae</taxon>
        <taxon>Litomosoides</taxon>
    </lineage>
</organism>
<evidence type="ECO:0000313" key="2">
    <source>
        <dbReference type="Proteomes" id="UP000277928"/>
    </source>
</evidence>
<name>A0A3P6VA66_LITSI</name>
<gene>
    <name evidence="1" type="ORF">NLS_LOCUS9057</name>
</gene>
<dbReference type="EMBL" id="UYRX01001339">
    <property type="protein sequence ID" value="VDK89258.1"/>
    <property type="molecule type" value="Genomic_DNA"/>
</dbReference>
<dbReference type="STRING" id="42156.A0A3P6VA66"/>
<protein>
    <submittedName>
        <fullName evidence="1">Uncharacterized protein</fullName>
    </submittedName>
</protein>
<keyword evidence="2" id="KW-1185">Reference proteome</keyword>
<evidence type="ECO:0000313" key="1">
    <source>
        <dbReference type="EMBL" id="VDK89258.1"/>
    </source>
</evidence>
<dbReference type="AlphaFoldDB" id="A0A3P6VA66"/>
<proteinExistence type="predicted"/>
<sequence length="312" mass="35325">MVALINNNCQLCSLILKLLNFHNGKLSTVVREGFCYPDLLSLHVAEVRCSALIRRRKKAEEQRPKICRKRTNVRKLWPKRKFTHFCLARKFCSIIFHCYSANLLQILIAQNGTSRILSSLLKEAEPGSRDACESDRRIIPLMEERSSAALHFPDLNSILEFGESFENSHVLPEYFTYPLTLLTARCRRSETSLSYHSKWLLSQSLTVEAALSLPQLLPSSAVTVDVSYASPTQCSNRRVSVHCTANFIVHCLRKHSQFTISADSSSNLKSSSLWQYDCEYFNSLKLLFLLIILLVKGSNALLFSGAPGSYAR</sequence>